<feature type="coiled-coil region" evidence="6">
    <location>
        <begin position="41"/>
        <end position="86"/>
    </location>
</feature>
<evidence type="ECO:0000256" key="7">
    <source>
        <dbReference type="SAM" id="MobiDB-lite"/>
    </source>
</evidence>
<dbReference type="GO" id="GO:0007018">
    <property type="term" value="P:microtubule-based movement"/>
    <property type="evidence" value="ECO:0007669"/>
    <property type="project" value="InterPro"/>
</dbReference>
<reference evidence="10" key="1">
    <citation type="journal article" date="2015" name="PLoS Genet.">
        <title>Genome Sequence and Transcriptome Analyses of Chrysochromulina tobin: Metabolic Tools for Enhanced Algal Fitness in the Prominent Order Prymnesiales (Haptophyceae).</title>
        <authorList>
            <person name="Hovde B.T."/>
            <person name="Deodato C.R."/>
            <person name="Hunsperger H.M."/>
            <person name="Ryken S.A."/>
            <person name="Yost W."/>
            <person name="Jha R.K."/>
            <person name="Patterson J."/>
            <person name="Monnat R.J. Jr."/>
            <person name="Barlow S.B."/>
            <person name="Starkenburg S.R."/>
            <person name="Cattolico R.A."/>
        </authorList>
    </citation>
    <scope>NUCLEOTIDE SEQUENCE</scope>
    <source>
        <strain evidence="10">CCMP291</strain>
    </source>
</reference>
<organism evidence="9 10">
    <name type="scientific">Chrysochromulina tobinii</name>
    <dbReference type="NCBI Taxonomy" id="1460289"/>
    <lineage>
        <taxon>Eukaryota</taxon>
        <taxon>Haptista</taxon>
        <taxon>Haptophyta</taxon>
        <taxon>Prymnesiophyceae</taxon>
        <taxon>Prymnesiales</taxon>
        <taxon>Chrysochromulinaceae</taxon>
        <taxon>Chrysochromulina</taxon>
    </lineage>
</organism>
<dbReference type="InterPro" id="IPR036961">
    <property type="entry name" value="Kinesin_motor_dom_sf"/>
</dbReference>
<evidence type="ECO:0000259" key="8">
    <source>
        <dbReference type="PROSITE" id="PS50067"/>
    </source>
</evidence>
<keyword evidence="4 5" id="KW-0505">Motor protein</keyword>
<proteinExistence type="inferred from homology"/>
<keyword evidence="6" id="KW-0175">Coiled coil</keyword>
<keyword evidence="3 5" id="KW-0067">ATP-binding</keyword>
<dbReference type="InterPro" id="IPR001752">
    <property type="entry name" value="Kinesin_motor_dom"/>
</dbReference>
<keyword evidence="1" id="KW-0493">Microtubule</keyword>
<feature type="domain" description="Kinesin motor" evidence="8">
    <location>
        <begin position="281"/>
        <end position="610"/>
    </location>
</feature>
<comment type="similarity">
    <text evidence="5">Belongs to the TRAFAC class myosin-kinesin ATPase superfamily. Kinesin family.</text>
</comment>
<feature type="binding site" evidence="5">
    <location>
        <begin position="366"/>
        <end position="373"/>
    </location>
    <ligand>
        <name>ATP</name>
        <dbReference type="ChEBI" id="CHEBI:30616"/>
    </ligand>
</feature>
<dbReference type="GO" id="GO:0005874">
    <property type="term" value="C:microtubule"/>
    <property type="evidence" value="ECO:0007669"/>
    <property type="project" value="UniProtKB-KW"/>
</dbReference>
<dbReference type="Gene3D" id="3.40.850.10">
    <property type="entry name" value="Kinesin motor domain"/>
    <property type="match status" value="1"/>
</dbReference>
<dbReference type="Pfam" id="PF00225">
    <property type="entry name" value="Kinesin"/>
    <property type="match status" value="1"/>
</dbReference>
<dbReference type="PANTHER" id="PTHR47972:SF45">
    <property type="entry name" value="PROTEIN CLARET SEGREGATIONAL"/>
    <property type="match status" value="1"/>
</dbReference>
<evidence type="ECO:0000256" key="3">
    <source>
        <dbReference type="ARBA" id="ARBA00022840"/>
    </source>
</evidence>
<dbReference type="InterPro" id="IPR027417">
    <property type="entry name" value="P-loop_NTPase"/>
</dbReference>
<accession>A0A0M0JFC8</accession>
<feature type="coiled-coil region" evidence="6">
    <location>
        <begin position="114"/>
        <end position="172"/>
    </location>
</feature>
<evidence type="ECO:0000313" key="10">
    <source>
        <dbReference type="Proteomes" id="UP000037460"/>
    </source>
</evidence>
<dbReference type="PRINTS" id="PR00380">
    <property type="entry name" value="KINESINHEAVY"/>
</dbReference>
<keyword evidence="2 5" id="KW-0547">Nucleotide-binding</keyword>
<dbReference type="AlphaFoldDB" id="A0A0M0JFC8"/>
<dbReference type="PANTHER" id="PTHR47972">
    <property type="entry name" value="KINESIN-LIKE PROTEIN KLP-3"/>
    <property type="match status" value="1"/>
</dbReference>
<name>A0A0M0JFC8_9EUKA</name>
<evidence type="ECO:0000256" key="6">
    <source>
        <dbReference type="SAM" id="Coils"/>
    </source>
</evidence>
<dbReference type="EMBL" id="JWZX01002995">
    <property type="protein sequence ID" value="KOO25294.1"/>
    <property type="molecule type" value="Genomic_DNA"/>
</dbReference>
<dbReference type="OrthoDB" id="3176171at2759"/>
<keyword evidence="10" id="KW-1185">Reference proteome</keyword>
<dbReference type="SUPFAM" id="SSF52540">
    <property type="entry name" value="P-loop containing nucleoside triphosphate hydrolases"/>
    <property type="match status" value="1"/>
</dbReference>
<sequence>MLVEAKAALDKAHANLSETAAVTRATLESTQKQLDEKSATLLQKDEDLRESLRNNAQMQRENAAVVQHERERSQALEDEARKLRTSMQEASAGPFEFIASAAASAAEQAKLKAAEELEGTAAELASALAALQHANAERERLAIETAERADKLAAQQQTIEVLELKRSSAVEQLEAKEVMLTTKSAEATALAREKHTLEVEFRAYKEHHSSSNQDQMAAISELKVSVDRLKGDLESKKVEVQSTQGTVAMQGAYLETLEAKLRDQERLRRELHNTIQELKGNIRVFCRVRPAHEGAMKAIEFGSDGQKVMIQHEGAAGISGAKMKTHEFSFDKVFAPSVGQEDVFAEVDGLVQSSLDGYKVCIFAYGQTGSGKTYTMQGGEAHPTWGIIPRALAKILDISETMKGDGWTWTLVASFLEIYNEQLRDLLHDAKAGAQPSYAIRDDEAWGTVVANMSRTEVSSMEQINRLMAKAAKARAVGKTEMNAQSSRSHSVFALYLHGTNQKLGTELHGALHLVDLAGSERLSKSGAEGEAAKETAAINKSLSALGNVFEAKKRGDAHVPFRDSTLTKLMRPCLSGHGKTLMLVNVGPESDNSHETKCSLEFAEKVNMCNTSAGGQGATKPVRSVRPTESGAPASSSAPPTARAAEPSRKQPAAGAPAGAPLAQRRK</sequence>
<comment type="caution">
    <text evidence="9">The sequence shown here is derived from an EMBL/GenBank/DDBJ whole genome shotgun (WGS) entry which is preliminary data.</text>
</comment>
<feature type="region of interest" description="Disordered" evidence="7">
    <location>
        <begin position="613"/>
        <end position="668"/>
    </location>
</feature>
<dbReference type="GO" id="GO:0003777">
    <property type="term" value="F:microtubule motor activity"/>
    <property type="evidence" value="ECO:0007669"/>
    <property type="project" value="InterPro"/>
</dbReference>
<evidence type="ECO:0000313" key="9">
    <source>
        <dbReference type="EMBL" id="KOO25294.1"/>
    </source>
</evidence>
<dbReference type="GO" id="GO:0008017">
    <property type="term" value="F:microtubule binding"/>
    <property type="evidence" value="ECO:0007669"/>
    <property type="project" value="InterPro"/>
</dbReference>
<protein>
    <submittedName>
        <fullName evidence="9">Kinesin-related protein klpa-like protein</fullName>
    </submittedName>
</protein>
<evidence type="ECO:0000256" key="1">
    <source>
        <dbReference type="ARBA" id="ARBA00022701"/>
    </source>
</evidence>
<feature type="compositionally biased region" description="Low complexity" evidence="7">
    <location>
        <begin position="653"/>
        <end position="668"/>
    </location>
</feature>
<dbReference type="PROSITE" id="PS50067">
    <property type="entry name" value="KINESIN_MOTOR_2"/>
    <property type="match status" value="1"/>
</dbReference>
<evidence type="ECO:0000256" key="2">
    <source>
        <dbReference type="ARBA" id="ARBA00022741"/>
    </source>
</evidence>
<dbReference type="GO" id="GO:0005524">
    <property type="term" value="F:ATP binding"/>
    <property type="evidence" value="ECO:0007669"/>
    <property type="project" value="UniProtKB-UniRule"/>
</dbReference>
<dbReference type="SMART" id="SM00129">
    <property type="entry name" value="KISc"/>
    <property type="match status" value="1"/>
</dbReference>
<feature type="compositionally biased region" description="Low complexity" evidence="7">
    <location>
        <begin position="628"/>
        <end position="646"/>
    </location>
</feature>
<feature type="coiled-coil region" evidence="6">
    <location>
        <begin position="219"/>
        <end position="281"/>
    </location>
</feature>
<dbReference type="Proteomes" id="UP000037460">
    <property type="component" value="Unassembled WGS sequence"/>
</dbReference>
<evidence type="ECO:0000256" key="4">
    <source>
        <dbReference type="ARBA" id="ARBA00023175"/>
    </source>
</evidence>
<evidence type="ECO:0000256" key="5">
    <source>
        <dbReference type="PROSITE-ProRule" id="PRU00283"/>
    </source>
</evidence>
<dbReference type="InterPro" id="IPR027640">
    <property type="entry name" value="Kinesin-like_fam"/>
</dbReference>
<gene>
    <name evidence="9" type="ORF">Ctob_009515</name>
</gene>